<feature type="transmembrane region" description="Helical" evidence="1">
    <location>
        <begin position="33"/>
        <end position="51"/>
    </location>
</feature>
<dbReference type="KEGG" id="hara:AArcS_1732"/>
<reference evidence="2" key="1">
    <citation type="submission" date="2020-11" db="EMBL/GenBank/DDBJ databases">
        <title>Carbohydrate-dependent, anaerobic sulfur respiration: A novel catabolism in halophilic archaea.</title>
        <authorList>
            <person name="Sorokin D.Y."/>
            <person name="Messina E."/>
            <person name="Smedile F."/>
            <person name="La Cono V."/>
            <person name="Hallsworth J.E."/>
            <person name="Yakimov M.M."/>
        </authorList>
    </citation>
    <scope>NUCLEOTIDE SEQUENCE</scope>
    <source>
        <strain evidence="2">AArc-S</strain>
    </source>
</reference>
<evidence type="ECO:0000313" key="3">
    <source>
        <dbReference type="Proteomes" id="UP000663586"/>
    </source>
</evidence>
<dbReference type="GeneID" id="70685111"/>
<feature type="transmembrane region" description="Helical" evidence="1">
    <location>
        <begin position="183"/>
        <end position="205"/>
    </location>
</feature>
<keyword evidence="1" id="KW-1133">Transmembrane helix</keyword>
<sequence length="206" mass="22891">MNEHDELVAMADDEAEDTFDSITDLDNISDTTVLAITFLLSAQVSLSTLVLQSETMVTGGVQWLFVALGITAMALIFLSLNAIVNSLLPVGFYSEGVGEPLLSHPWLPWYGTSAEQYDSVMKMRDGGHDDLDQSTYESFVADFVADYGSADRVEDYDEFRLAKLYHYKQVGKRKAQYAGRGLAWLRLAVLLFLIQFIVAFIGVILL</sequence>
<evidence type="ECO:0000313" key="2">
    <source>
        <dbReference type="EMBL" id="QSG02942.1"/>
    </source>
</evidence>
<organism evidence="2 3">
    <name type="scientific">Natranaeroarchaeum sulfidigenes</name>
    <dbReference type="NCBI Taxonomy" id="2784880"/>
    <lineage>
        <taxon>Archaea</taxon>
        <taxon>Methanobacteriati</taxon>
        <taxon>Methanobacteriota</taxon>
        <taxon>Stenosarchaea group</taxon>
        <taxon>Halobacteria</taxon>
        <taxon>Halobacteriales</taxon>
        <taxon>Natronoarchaeaceae</taxon>
        <taxon>Natranaeroarchaeum</taxon>
    </lineage>
</organism>
<feature type="transmembrane region" description="Helical" evidence="1">
    <location>
        <begin position="63"/>
        <end position="84"/>
    </location>
</feature>
<dbReference type="Proteomes" id="UP000663586">
    <property type="component" value="Chromosome"/>
</dbReference>
<proteinExistence type="predicted"/>
<name>A0A897MR91_9EURY</name>
<keyword evidence="3" id="KW-1185">Reference proteome</keyword>
<keyword evidence="1" id="KW-0812">Transmembrane</keyword>
<dbReference type="AlphaFoldDB" id="A0A897MR91"/>
<accession>A0A897MR91</accession>
<gene>
    <name evidence="2" type="ORF">AArcS_1732</name>
</gene>
<keyword evidence="1" id="KW-0472">Membrane</keyword>
<protein>
    <submittedName>
        <fullName evidence="2">Uncharacterized protein</fullName>
    </submittedName>
</protein>
<evidence type="ECO:0000256" key="1">
    <source>
        <dbReference type="SAM" id="Phobius"/>
    </source>
</evidence>
<dbReference type="EMBL" id="CP064786">
    <property type="protein sequence ID" value="QSG02942.1"/>
    <property type="molecule type" value="Genomic_DNA"/>
</dbReference>
<dbReference type="RefSeq" id="WP_238477011.1">
    <property type="nucleotide sequence ID" value="NZ_CP064786.1"/>
</dbReference>